<reference evidence="4 5" key="1">
    <citation type="submission" date="2019-12" db="EMBL/GenBank/DDBJ databases">
        <authorList>
            <person name="Huq M.A."/>
        </authorList>
    </citation>
    <scope>NUCLEOTIDE SEQUENCE [LARGE SCALE GENOMIC DNA]</scope>
    <source>
        <strain evidence="4 5">MAH-25</strain>
    </source>
</reference>
<evidence type="ECO:0000259" key="3">
    <source>
        <dbReference type="Pfam" id="PF19278"/>
    </source>
</evidence>
<feature type="domain" description="Hydantoinase/oxoprolinase N-terminal" evidence="2">
    <location>
        <begin position="6"/>
        <end position="182"/>
    </location>
</feature>
<sequence>MAKFSVGIDIGGTFTDIVFYDHESGRHINRKVLTTHDDPSRAVIEGMATVIADDGVSPASIERVVHATTLFTNALIERKGAKTGMVTTRGFRDLLEIARERKYEIYDIFLEMPAPVVPRDLVVEADGRLGPDGVEEIPLDEQGLLREVQKLVDSGIESIAVVFMHSYVNPDHERRAAAAIAERFPKLAVSASCDVAPEIREFERASTAAINAYIQPLARLYLDRLAAQVREMGVGAPLFMMLSNGGLTHLDEAKRVPVQLLESGPAAGALSAAFFGRHSRADRLLAFDMGGTTAKLSVVDRGEPLVAYKFEAAREKRFAEGSGLPVKISVIELIEIGAGGGSIARVDDMDLLKVGPHSAGSMPGPASYGRGGTQPTVTDANFILGYLNPAYFAGGTMAIDMAAATRALEALAKRARLSVPEVAWGMVDVVNENMASAARVHVAERGKDARDYALLPTGGGGPLHSYYVASKLGVPRIICPPAAGVASALGLLMAPARVDRATTFIARLDTMDWKQLEALYRRLEKDAKAVIADTGLDARSTAVRRLADMRYVGQGFELVVTLPEGPYTAASRDALVEAFENEYTETFSRKPPAGSVEIVNIRLSAQARATRDDVVLHGFGKGRGGLTGRRAAYFPEYRDFRSTPVYDRYQLPSGVIHTGPAIIEERESTLVVGPGAKFRVEPKGNLVVDLPASRSQ</sequence>
<proteinExistence type="predicted"/>
<dbReference type="Pfam" id="PF01968">
    <property type="entry name" value="Hydantoinase_A"/>
    <property type="match status" value="1"/>
</dbReference>
<protein>
    <submittedName>
        <fullName evidence="4">Hydantoinase/oxoprolinase family protein</fullName>
    </submittedName>
</protein>
<dbReference type="AlphaFoldDB" id="A0A6N8IVH4"/>
<dbReference type="SUPFAM" id="SSF53067">
    <property type="entry name" value="Actin-like ATPase domain"/>
    <property type="match status" value="1"/>
</dbReference>
<comment type="caution">
    <text evidence="4">The sequence shown here is derived from an EMBL/GenBank/DDBJ whole genome shotgun (WGS) entry which is preliminary data.</text>
</comment>
<dbReference type="InterPro" id="IPR049517">
    <property type="entry name" value="ACX-like_C"/>
</dbReference>
<dbReference type="InterPro" id="IPR043129">
    <property type="entry name" value="ATPase_NBD"/>
</dbReference>
<feature type="domain" description="Acetophenone carboxylase-like C-terminal" evidence="3">
    <location>
        <begin position="513"/>
        <end position="679"/>
    </location>
</feature>
<dbReference type="GO" id="GO:0005829">
    <property type="term" value="C:cytosol"/>
    <property type="evidence" value="ECO:0007669"/>
    <property type="project" value="TreeGrafter"/>
</dbReference>
<dbReference type="RefSeq" id="WP_157397925.1">
    <property type="nucleotide sequence ID" value="NZ_WSEL01000003.1"/>
</dbReference>
<evidence type="ECO:0000259" key="1">
    <source>
        <dbReference type="Pfam" id="PF01968"/>
    </source>
</evidence>
<dbReference type="GO" id="GO:0006749">
    <property type="term" value="P:glutathione metabolic process"/>
    <property type="evidence" value="ECO:0007669"/>
    <property type="project" value="TreeGrafter"/>
</dbReference>
<gene>
    <name evidence="4" type="ORF">GON04_11035</name>
</gene>
<keyword evidence="5" id="KW-1185">Reference proteome</keyword>
<dbReference type="Pfam" id="PF19278">
    <property type="entry name" value="Hydant_A_C"/>
    <property type="match status" value="1"/>
</dbReference>
<dbReference type="Pfam" id="PF05378">
    <property type="entry name" value="Hydant_A_N"/>
    <property type="match status" value="1"/>
</dbReference>
<name>A0A6N8IVH4_9BURK</name>
<evidence type="ECO:0000313" key="5">
    <source>
        <dbReference type="Proteomes" id="UP000469385"/>
    </source>
</evidence>
<dbReference type="InterPro" id="IPR045079">
    <property type="entry name" value="Oxoprolinase-like"/>
</dbReference>
<evidence type="ECO:0000313" key="4">
    <source>
        <dbReference type="EMBL" id="MVQ29986.1"/>
    </source>
</evidence>
<evidence type="ECO:0000259" key="2">
    <source>
        <dbReference type="Pfam" id="PF05378"/>
    </source>
</evidence>
<organism evidence="4 5">
    <name type="scientific">Ramlibacter pinisoli</name>
    <dbReference type="NCBI Taxonomy" id="2682844"/>
    <lineage>
        <taxon>Bacteria</taxon>
        <taxon>Pseudomonadati</taxon>
        <taxon>Pseudomonadota</taxon>
        <taxon>Betaproteobacteria</taxon>
        <taxon>Burkholderiales</taxon>
        <taxon>Comamonadaceae</taxon>
        <taxon>Ramlibacter</taxon>
    </lineage>
</organism>
<dbReference type="GO" id="GO:0017168">
    <property type="term" value="F:5-oxoprolinase (ATP-hydrolyzing) activity"/>
    <property type="evidence" value="ECO:0007669"/>
    <property type="project" value="TreeGrafter"/>
</dbReference>
<feature type="domain" description="Hydantoinase A/oxoprolinase" evidence="1">
    <location>
        <begin position="204"/>
        <end position="498"/>
    </location>
</feature>
<dbReference type="InterPro" id="IPR002821">
    <property type="entry name" value="Hydantoinase_A"/>
</dbReference>
<dbReference type="Proteomes" id="UP000469385">
    <property type="component" value="Unassembled WGS sequence"/>
</dbReference>
<accession>A0A6N8IVH4</accession>
<dbReference type="PANTHER" id="PTHR11365">
    <property type="entry name" value="5-OXOPROLINASE RELATED"/>
    <property type="match status" value="1"/>
</dbReference>
<dbReference type="InterPro" id="IPR008040">
    <property type="entry name" value="Hydant_A_N"/>
</dbReference>
<dbReference type="PANTHER" id="PTHR11365:SF23">
    <property type="entry name" value="HYPOTHETICAL 5-OXOPROLINASE (EUROFUNG)-RELATED"/>
    <property type="match status" value="1"/>
</dbReference>
<dbReference type="EMBL" id="WSEL01000003">
    <property type="protein sequence ID" value="MVQ29986.1"/>
    <property type="molecule type" value="Genomic_DNA"/>
</dbReference>